<comment type="caution">
    <text evidence="2">The sequence shown here is derived from an EMBL/GenBank/DDBJ whole genome shotgun (WGS) entry which is preliminary data.</text>
</comment>
<dbReference type="Gene3D" id="1.25.40.390">
    <property type="match status" value="1"/>
</dbReference>
<name>A0A366L287_9SPHI</name>
<dbReference type="SUPFAM" id="SSF48452">
    <property type="entry name" value="TPR-like"/>
    <property type="match status" value="1"/>
</dbReference>
<dbReference type="Pfam" id="PF14322">
    <property type="entry name" value="SusD-like_3"/>
    <property type="match status" value="1"/>
</dbReference>
<dbReference type="InterPro" id="IPR011990">
    <property type="entry name" value="TPR-like_helical_dom_sf"/>
</dbReference>
<dbReference type="OrthoDB" id="1097962at2"/>
<organism evidence="2 3">
    <name type="scientific">Pedobacter miscanthi</name>
    <dbReference type="NCBI Taxonomy" id="2259170"/>
    <lineage>
        <taxon>Bacteria</taxon>
        <taxon>Pseudomonadati</taxon>
        <taxon>Bacteroidota</taxon>
        <taxon>Sphingobacteriia</taxon>
        <taxon>Sphingobacteriales</taxon>
        <taxon>Sphingobacteriaceae</taxon>
        <taxon>Pedobacter</taxon>
    </lineage>
</organism>
<dbReference type="RefSeq" id="WP_113948659.1">
    <property type="nucleotide sequence ID" value="NZ_QNQU01000007.1"/>
</dbReference>
<dbReference type="AlphaFoldDB" id="A0A366L287"/>
<evidence type="ECO:0000313" key="2">
    <source>
        <dbReference type="EMBL" id="RBQ07900.1"/>
    </source>
</evidence>
<feature type="domain" description="SusD-like N-terminal" evidence="1">
    <location>
        <begin position="20"/>
        <end position="206"/>
    </location>
</feature>
<evidence type="ECO:0000259" key="1">
    <source>
        <dbReference type="Pfam" id="PF14322"/>
    </source>
</evidence>
<proteinExistence type="predicted"/>
<sequence>MKKVFTMIMLVGILSTGCKKFLDVKPHGETTQDELFKTQKGFRDVLTGAYIRMKSGNIYGGSLMWGNIEYMAGNWDNTNSANTAIPALIAGKYTDQTVREWNDATYQDLYKVIADVNSILEKIDEKKAVFSDGNYAITKGESLALRAFCHFDALRMFGPVPSSPGIGLVLPYVKTVTKDTHLPISYQEFAKAVLADLDQAETLLKDVDPIRKYSIAQLNPGPLDQAVISDNYLEYRQVRMNYYAVLALKARVYLWLASSDAANKVNAAKYAQMVVDAVNQTGKPTFRLGEESDRAAQDYTMPSEHIMALSVYNLEAIANSLFGNNSGGLQRYDFADQDGFYYLNNLFPVAERTSDIRWKGQMWTYKSFTGLTSYATFKKFIQKPASSASQTLQVPLIRLSEMYLILTECADTKASAEASYLVFCSKKGIPFTAFNNADWMTDRKNKMIREYVRELYGEGQSFFTYKRYNVTTLPASWTSVYYNATPAKYIVPKPDREIN</sequence>
<dbReference type="PROSITE" id="PS51257">
    <property type="entry name" value="PROKAR_LIPOPROTEIN"/>
    <property type="match status" value="1"/>
</dbReference>
<dbReference type="Proteomes" id="UP000252081">
    <property type="component" value="Unassembled WGS sequence"/>
</dbReference>
<reference evidence="2 3" key="1">
    <citation type="submission" date="2018-07" db="EMBL/GenBank/DDBJ databases">
        <title>A draft genome of a endophytic bacteria, a new species of Pedobacter.</title>
        <authorList>
            <person name="Zhang Z.D."/>
            <person name="Chen Z.J."/>
        </authorList>
    </citation>
    <scope>NUCLEOTIDE SEQUENCE [LARGE SCALE GENOMIC DNA]</scope>
    <source>
        <strain evidence="2 3">RS10</strain>
    </source>
</reference>
<keyword evidence="3" id="KW-1185">Reference proteome</keyword>
<dbReference type="EMBL" id="QNQU01000007">
    <property type="protein sequence ID" value="RBQ07900.1"/>
    <property type="molecule type" value="Genomic_DNA"/>
</dbReference>
<gene>
    <name evidence="2" type="ORF">DRW42_09880</name>
</gene>
<accession>A0A366L287</accession>
<evidence type="ECO:0000313" key="3">
    <source>
        <dbReference type="Proteomes" id="UP000252081"/>
    </source>
</evidence>
<dbReference type="InterPro" id="IPR033985">
    <property type="entry name" value="SusD-like_N"/>
</dbReference>
<protein>
    <recommendedName>
        <fullName evidence="1">SusD-like N-terminal domain-containing protein</fullName>
    </recommendedName>
</protein>